<gene>
    <name evidence="2" type="ORF">EV356DRAFT_528144</name>
</gene>
<protein>
    <recommendedName>
        <fullName evidence="1">AAA+ ATPase lid domain-containing protein</fullName>
    </recommendedName>
</protein>
<reference evidence="2" key="1">
    <citation type="journal article" date="2020" name="Stud. Mycol.">
        <title>101 Dothideomycetes genomes: a test case for predicting lifestyles and emergence of pathogens.</title>
        <authorList>
            <person name="Haridas S."/>
            <person name="Albert R."/>
            <person name="Binder M."/>
            <person name="Bloem J."/>
            <person name="Labutti K."/>
            <person name="Salamov A."/>
            <person name="Andreopoulos B."/>
            <person name="Baker S."/>
            <person name="Barry K."/>
            <person name="Bills G."/>
            <person name="Bluhm B."/>
            <person name="Cannon C."/>
            <person name="Castanera R."/>
            <person name="Culley D."/>
            <person name="Daum C."/>
            <person name="Ezra D."/>
            <person name="Gonzalez J."/>
            <person name="Henrissat B."/>
            <person name="Kuo A."/>
            <person name="Liang C."/>
            <person name="Lipzen A."/>
            <person name="Lutzoni F."/>
            <person name="Magnuson J."/>
            <person name="Mondo S."/>
            <person name="Nolan M."/>
            <person name="Ohm R."/>
            <person name="Pangilinan J."/>
            <person name="Park H.-J."/>
            <person name="Ramirez L."/>
            <person name="Alfaro M."/>
            <person name="Sun H."/>
            <person name="Tritt A."/>
            <person name="Yoshinaga Y."/>
            <person name="Zwiers L.-H."/>
            <person name="Turgeon B."/>
            <person name="Goodwin S."/>
            <person name="Spatafora J."/>
            <person name="Crous P."/>
            <person name="Grigoriev I."/>
        </authorList>
    </citation>
    <scope>NUCLEOTIDE SEQUENCE</scope>
    <source>
        <strain evidence="2">Tuck. ex Michener</strain>
    </source>
</reference>
<evidence type="ECO:0000313" key="2">
    <source>
        <dbReference type="EMBL" id="KAF2239553.1"/>
    </source>
</evidence>
<keyword evidence="3" id="KW-1185">Reference proteome</keyword>
<name>A0A6A6HPR9_VIRVR</name>
<organism evidence="2 3">
    <name type="scientific">Viridothelium virens</name>
    <name type="common">Speckled blister lichen</name>
    <name type="synonym">Trypethelium virens</name>
    <dbReference type="NCBI Taxonomy" id="1048519"/>
    <lineage>
        <taxon>Eukaryota</taxon>
        <taxon>Fungi</taxon>
        <taxon>Dikarya</taxon>
        <taxon>Ascomycota</taxon>
        <taxon>Pezizomycotina</taxon>
        <taxon>Dothideomycetes</taxon>
        <taxon>Dothideomycetes incertae sedis</taxon>
        <taxon>Trypetheliales</taxon>
        <taxon>Trypetheliaceae</taxon>
        <taxon>Viridothelium</taxon>
    </lineage>
</organism>
<dbReference type="Pfam" id="PF23232">
    <property type="entry name" value="AAA_lid_13"/>
    <property type="match status" value="1"/>
</dbReference>
<dbReference type="PANTHER" id="PTHR46411:SF3">
    <property type="entry name" value="AAA+ ATPASE DOMAIN-CONTAINING PROTEIN"/>
    <property type="match status" value="1"/>
</dbReference>
<evidence type="ECO:0000259" key="1">
    <source>
        <dbReference type="Pfam" id="PF23232"/>
    </source>
</evidence>
<dbReference type="InterPro" id="IPR056599">
    <property type="entry name" value="AAA_lid_fung"/>
</dbReference>
<dbReference type="OrthoDB" id="10042665at2759"/>
<dbReference type="EMBL" id="ML991772">
    <property type="protein sequence ID" value="KAF2239553.1"/>
    <property type="molecule type" value="Genomic_DNA"/>
</dbReference>
<proteinExistence type="predicted"/>
<accession>A0A6A6HPR9</accession>
<dbReference type="PANTHER" id="PTHR46411">
    <property type="entry name" value="FAMILY ATPASE, PUTATIVE-RELATED"/>
    <property type="match status" value="1"/>
</dbReference>
<dbReference type="AlphaFoldDB" id="A0A6A6HPR9"/>
<feature type="domain" description="AAA+ ATPase lid" evidence="1">
    <location>
        <begin position="8"/>
        <end position="99"/>
    </location>
</feature>
<sequence>MAIGYKDFTPKERERIWKSLLKPVLEDASDEDKAILEEALSKLSEYTLNGREIRNAIRLAMFLALDDLSTDGKVQLKHIKQAMGEVKEFRQFFEDAKKNHTNKNRVWVPFASSQDEFS</sequence>
<evidence type="ECO:0000313" key="3">
    <source>
        <dbReference type="Proteomes" id="UP000800092"/>
    </source>
</evidence>
<dbReference type="Proteomes" id="UP000800092">
    <property type="component" value="Unassembled WGS sequence"/>
</dbReference>